<dbReference type="EMBL" id="VCIW01000012">
    <property type="protein sequence ID" value="TLS50882.1"/>
    <property type="molecule type" value="Genomic_DNA"/>
</dbReference>
<dbReference type="PANTHER" id="PTHR30055:SF209">
    <property type="entry name" value="POSSIBLE TRANSCRIPTIONAL REGULATORY PROTEIN (PROBABLY TETR-FAMILY)"/>
    <property type="match status" value="1"/>
</dbReference>
<keyword evidence="1 2" id="KW-0238">DNA-binding</keyword>
<dbReference type="Pfam" id="PF00440">
    <property type="entry name" value="TetR_N"/>
    <property type="match status" value="1"/>
</dbReference>
<name>A0A5R9G3E5_9BACL</name>
<dbReference type="Gene3D" id="1.10.357.10">
    <property type="entry name" value="Tetracycline Repressor, domain 2"/>
    <property type="match status" value="1"/>
</dbReference>
<sequence length="199" mass="22601">MVRNEPDELARKITETAQALFHERGIENVSMHQIAKSAGIGQGTLYRRFPSKSKLCLCLMESKFERFMREAESGLLAAREEPVVRRLSALMTKVIELVYEDMEWVMAVIAAERLEVAKTNLFELPPFLFLSDQVRRLLEEAADGGESVPLEPDFAAVVIASIPRADLLLHLRDRGYSSEQIADRFCRTFIDPLFGKMQP</sequence>
<dbReference type="PRINTS" id="PR00455">
    <property type="entry name" value="HTHTETR"/>
</dbReference>
<evidence type="ECO:0000256" key="1">
    <source>
        <dbReference type="ARBA" id="ARBA00023125"/>
    </source>
</evidence>
<dbReference type="SUPFAM" id="SSF46689">
    <property type="entry name" value="Homeodomain-like"/>
    <property type="match status" value="1"/>
</dbReference>
<comment type="caution">
    <text evidence="4">The sequence shown here is derived from an EMBL/GenBank/DDBJ whole genome shotgun (WGS) entry which is preliminary data.</text>
</comment>
<dbReference type="OrthoDB" id="1679733at2"/>
<dbReference type="PROSITE" id="PS01081">
    <property type="entry name" value="HTH_TETR_1"/>
    <property type="match status" value="1"/>
</dbReference>
<feature type="domain" description="HTH tetR-type" evidence="3">
    <location>
        <begin position="7"/>
        <end position="67"/>
    </location>
</feature>
<dbReference type="PANTHER" id="PTHR30055">
    <property type="entry name" value="HTH-TYPE TRANSCRIPTIONAL REGULATOR RUTR"/>
    <property type="match status" value="1"/>
</dbReference>
<accession>A0A5R9G3E5</accession>
<dbReference type="InterPro" id="IPR001647">
    <property type="entry name" value="HTH_TetR"/>
</dbReference>
<reference evidence="4 5" key="1">
    <citation type="submission" date="2019-05" db="EMBL/GenBank/DDBJ databases">
        <authorList>
            <person name="Narsing Rao M.P."/>
            <person name="Li W.J."/>
        </authorList>
    </citation>
    <scope>NUCLEOTIDE SEQUENCE [LARGE SCALE GENOMIC DNA]</scope>
    <source>
        <strain evidence="4 5">SYSU_K30003</strain>
    </source>
</reference>
<evidence type="ECO:0000256" key="2">
    <source>
        <dbReference type="PROSITE-ProRule" id="PRU00335"/>
    </source>
</evidence>
<dbReference type="InterPro" id="IPR023772">
    <property type="entry name" value="DNA-bd_HTH_TetR-type_CS"/>
</dbReference>
<evidence type="ECO:0000259" key="3">
    <source>
        <dbReference type="PROSITE" id="PS50977"/>
    </source>
</evidence>
<evidence type="ECO:0000313" key="4">
    <source>
        <dbReference type="EMBL" id="TLS50882.1"/>
    </source>
</evidence>
<dbReference type="PROSITE" id="PS50977">
    <property type="entry name" value="HTH_TETR_2"/>
    <property type="match status" value="1"/>
</dbReference>
<protein>
    <submittedName>
        <fullName evidence="4">TetR/AcrR family transcriptional regulator</fullName>
    </submittedName>
</protein>
<dbReference type="RefSeq" id="WP_138195568.1">
    <property type="nucleotide sequence ID" value="NZ_VCIW01000012.1"/>
</dbReference>
<gene>
    <name evidence="4" type="ORF">FE782_17695</name>
</gene>
<dbReference type="GO" id="GO:0003700">
    <property type="term" value="F:DNA-binding transcription factor activity"/>
    <property type="evidence" value="ECO:0007669"/>
    <property type="project" value="TreeGrafter"/>
</dbReference>
<proteinExistence type="predicted"/>
<organism evidence="4 5">
    <name type="scientific">Paenibacillus antri</name>
    <dbReference type="NCBI Taxonomy" id="2582848"/>
    <lineage>
        <taxon>Bacteria</taxon>
        <taxon>Bacillati</taxon>
        <taxon>Bacillota</taxon>
        <taxon>Bacilli</taxon>
        <taxon>Bacillales</taxon>
        <taxon>Paenibacillaceae</taxon>
        <taxon>Paenibacillus</taxon>
    </lineage>
</organism>
<dbReference type="AlphaFoldDB" id="A0A5R9G3E5"/>
<dbReference type="Proteomes" id="UP000309676">
    <property type="component" value="Unassembled WGS sequence"/>
</dbReference>
<dbReference type="InterPro" id="IPR009057">
    <property type="entry name" value="Homeodomain-like_sf"/>
</dbReference>
<dbReference type="InterPro" id="IPR050109">
    <property type="entry name" value="HTH-type_TetR-like_transc_reg"/>
</dbReference>
<dbReference type="GO" id="GO:0000976">
    <property type="term" value="F:transcription cis-regulatory region binding"/>
    <property type="evidence" value="ECO:0007669"/>
    <property type="project" value="TreeGrafter"/>
</dbReference>
<keyword evidence="5" id="KW-1185">Reference proteome</keyword>
<feature type="DNA-binding region" description="H-T-H motif" evidence="2">
    <location>
        <begin position="30"/>
        <end position="49"/>
    </location>
</feature>
<evidence type="ECO:0000313" key="5">
    <source>
        <dbReference type="Proteomes" id="UP000309676"/>
    </source>
</evidence>